<comment type="caution">
    <text evidence="3">The sequence shown here is derived from an EMBL/GenBank/DDBJ whole genome shotgun (WGS) entry which is preliminary data.</text>
</comment>
<keyword evidence="4" id="KW-1185">Reference proteome</keyword>
<dbReference type="EMBL" id="MU858399">
    <property type="protein sequence ID" value="KAK4206494.1"/>
    <property type="molecule type" value="Genomic_DNA"/>
</dbReference>
<dbReference type="SUPFAM" id="SSF52540">
    <property type="entry name" value="P-loop containing nucleoside triphosphate hydrolases"/>
    <property type="match status" value="1"/>
</dbReference>
<accession>A0AAN6XT95</accession>
<feature type="domain" description="NACHT" evidence="1">
    <location>
        <begin position="222"/>
        <end position="386"/>
    </location>
</feature>
<proteinExistence type="predicted"/>
<dbReference type="Pfam" id="PF25053">
    <property type="entry name" value="DUF7791"/>
    <property type="match status" value="1"/>
</dbReference>
<sequence>MDPITGVGLASSSIQLASFVFSLISGTRSIYRSASGASHHNETIETIVTQLQTLSFQVSSSAASSHSLVDRSIAESAAWCTNTAQELFHLLAELRRGDKSVWKSFRAAIKSARNGERVDDLFESIGRMQDVDGAAPICDLQSRMSETLRRIDETTERIEVENADSLMGIRDSTLEAIRKSGTGIKAILEKNLPSNQADHTKDIPTLVDNFRLGYEKGLVIIFWIRGKAGSGKSTLMKYLSQNPHALELLRTWAGDRDLSIGRYFFCSFELVPMRFQSYAKSISELPPEPGRWAMSELMRATKSFVACSLQKRFCIFIDGLDEHDGDMDDLIELIEQLASSENIKICCSSRPWPSLADAFGQKENSMLKLEDLTAGDIRKFVAASFQQHKRFSKYARDNRFSTLMEEIARKAEGVCFWVTLVVKSLRDGLTNADRIVDLERRLKAMPLDLEALLWRMIKSIDPFYKRKSSELLLTIGHRTNGNIPAFLLDILDELDDNPEALANGVSCEILGDPADWVDTMNRKLDARTKGLVELRCESWPRANAIQPSQIRRNSSTLLQVLHRSVLDFLSTPKVVQELVRDCRPGFKPHEQILAGYLIWLLSPTIPLADPFYSSDSRDDDFKLSGFFESVTNFEGKHPRDGALVRYFRIASQRRPVVEWSLAVGPRRPQSFLSMAVMDGSTLYLHEALREDPGLVIEDDRQSGFSVLFMAIFSPTSSRHICSKTVKAILRHGANLSRLEGGSGFTAWSILLECFQGANTRDQQRSLIGSIGVFRLQHSDFASYKEMKEIFASLISHGADMSDQNAEPVIRKLFNHQDAEELLSLTPPLKQVYSQLEQEGPCSESDVH</sequence>
<protein>
    <recommendedName>
        <fullName evidence="5">NACHT domain-containing protein</fullName>
    </recommendedName>
</protein>
<dbReference type="InterPro" id="IPR027417">
    <property type="entry name" value="P-loop_NTPase"/>
</dbReference>
<dbReference type="PANTHER" id="PTHR10039">
    <property type="entry name" value="AMELOGENIN"/>
    <property type="match status" value="1"/>
</dbReference>
<organism evidence="3 4">
    <name type="scientific">Rhypophila decipiens</name>
    <dbReference type="NCBI Taxonomy" id="261697"/>
    <lineage>
        <taxon>Eukaryota</taxon>
        <taxon>Fungi</taxon>
        <taxon>Dikarya</taxon>
        <taxon>Ascomycota</taxon>
        <taxon>Pezizomycotina</taxon>
        <taxon>Sordariomycetes</taxon>
        <taxon>Sordariomycetidae</taxon>
        <taxon>Sordariales</taxon>
        <taxon>Naviculisporaceae</taxon>
        <taxon>Rhypophila</taxon>
    </lineage>
</organism>
<evidence type="ECO:0008006" key="5">
    <source>
        <dbReference type="Google" id="ProtNLM"/>
    </source>
</evidence>
<evidence type="ECO:0000313" key="3">
    <source>
        <dbReference type="EMBL" id="KAK4206494.1"/>
    </source>
</evidence>
<reference evidence="3" key="1">
    <citation type="journal article" date="2023" name="Mol. Phylogenet. Evol.">
        <title>Genome-scale phylogeny and comparative genomics of the fungal order Sordariales.</title>
        <authorList>
            <person name="Hensen N."/>
            <person name="Bonometti L."/>
            <person name="Westerberg I."/>
            <person name="Brannstrom I.O."/>
            <person name="Guillou S."/>
            <person name="Cros-Aarteil S."/>
            <person name="Calhoun S."/>
            <person name="Haridas S."/>
            <person name="Kuo A."/>
            <person name="Mondo S."/>
            <person name="Pangilinan J."/>
            <person name="Riley R."/>
            <person name="LaButti K."/>
            <person name="Andreopoulos B."/>
            <person name="Lipzen A."/>
            <person name="Chen C."/>
            <person name="Yan M."/>
            <person name="Daum C."/>
            <person name="Ng V."/>
            <person name="Clum A."/>
            <person name="Steindorff A."/>
            <person name="Ohm R.A."/>
            <person name="Martin F."/>
            <person name="Silar P."/>
            <person name="Natvig D.O."/>
            <person name="Lalanne C."/>
            <person name="Gautier V."/>
            <person name="Ament-Velasquez S.L."/>
            <person name="Kruys A."/>
            <person name="Hutchinson M.I."/>
            <person name="Powell A.J."/>
            <person name="Barry K."/>
            <person name="Miller A.N."/>
            <person name="Grigoriev I.V."/>
            <person name="Debuchy R."/>
            <person name="Gladieux P."/>
            <person name="Hiltunen Thoren M."/>
            <person name="Johannesson H."/>
        </authorList>
    </citation>
    <scope>NUCLEOTIDE SEQUENCE</scope>
    <source>
        <strain evidence="3">PSN293</strain>
    </source>
</reference>
<dbReference type="InterPro" id="IPR007111">
    <property type="entry name" value="NACHT_NTPase"/>
</dbReference>
<name>A0AAN6XT95_9PEZI</name>
<gene>
    <name evidence="3" type="ORF">QBC37DRAFT_488098</name>
</gene>
<evidence type="ECO:0000259" key="1">
    <source>
        <dbReference type="Pfam" id="PF05729"/>
    </source>
</evidence>
<dbReference type="AlphaFoldDB" id="A0AAN6XT95"/>
<dbReference type="Proteomes" id="UP001301769">
    <property type="component" value="Unassembled WGS sequence"/>
</dbReference>
<dbReference type="Gene3D" id="3.40.50.300">
    <property type="entry name" value="P-loop containing nucleotide triphosphate hydrolases"/>
    <property type="match status" value="1"/>
</dbReference>
<evidence type="ECO:0000313" key="4">
    <source>
        <dbReference type="Proteomes" id="UP001301769"/>
    </source>
</evidence>
<dbReference type="Pfam" id="PF05729">
    <property type="entry name" value="NACHT"/>
    <property type="match status" value="1"/>
</dbReference>
<reference evidence="3" key="2">
    <citation type="submission" date="2023-05" db="EMBL/GenBank/DDBJ databases">
        <authorList>
            <consortium name="Lawrence Berkeley National Laboratory"/>
            <person name="Steindorff A."/>
            <person name="Hensen N."/>
            <person name="Bonometti L."/>
            <person name="Westerberg I."/>
            <person name="Brannstrom I.O."/>
            <person name="Guillou S."/>
            <person name="Cros-Aarteil S."/>
            <person name="Calhoun S."/>
            <person name="Haridas S."/>
            <person name="Kuo A."/>
            <person name="Mondo S."/>
            <person name="Pangilinan J."/>
            <person name="Riley R."/>
            <person name="Labutti K."/>
            <person name="Andreopoulos B."/>
            <person name="Lipzen A."/>
            <person name="Chen C."/>
            <person name="Yanf M."/>
            <person name="Daum C."/>
            <person name="Ng V."/>
            <person name="Clum A."/>
            <person name="Ohm R."/>
            <person name="Martin F."/>
            <person name="Silar P."/>
            <person name="Natvig D."/>
            <person name="Lalanne C."/>
            <person name="Gautier V."/>
            <person name="Ament-Velasquez S.L."/>
            <person name="Kruys A."/>
            <person name="Hutchinson M.I."/>
            <person name="Powell A.J."/>
            <person name="Barry K."/>
            <person name="Miller A.N."/>
            <person name="Grigoriev I.V."/>
            <person name="Debuchy R."/>
            <person name="Gladieux P."/>
            <person name="Thoren M.H."/>
            <person name="Johannesson H."/>
        </authorList>
    </citation>
    <scope>NUCLEOTIDE SEQUENCE</scope>
    <source>
        <strain evidence="3">PSN293</strain>
    </source>
</reference>
<dbReference type="PANTHER" id="PTHR10039:SF5">
    <property type="entry name" value="NACHT DOMAIN-CONTAINING PROTEIN"/>
    <property type="match status" value="1"/>
</dbReference>
<feature type="domain" description="DUF7791" evidence="2">
    <location>
        <begin position="459"/>
        <end position="593"/>
    </location>
</feature>
<dbReference type="InterPro" id="IPR056693">
    <property type="entry name" value="DUF7791"/>
</dbReference>
<evidence type="ECO:0000259" key="2">
    <source>
        <dbReference type="Pfam" id="PF25053"/>
    </source>
</evidence>